<reference evidence="8" key="1">
    <citation type="journal article" date="2016" name="Nature">
        <title>The genome of the seagrass Zostera marina reveals angiosperm adaptation to the sea.</title>
        <authorList>
            <person name="Olsen J.L."/>
            <person name="Rouze P."/>
            <person name="Verhelst B."/>
            <person name="Lin Y.-C."/>
            <person name="Bayer T."/>
            <person name="Collen J."/>
            <person name="Dattolo E."/>
            <person name="De Paoli E."/>
            <person name="Dittami S."/>
            <person name="Maumus F."/>
            <person name="Michel G."/>
            <person name="Kersting A."/>
            <person name="Lauritano C."/>
            <person name="Lohaus R."/>
            <person name="Toepel M."/>
            <person name="Tonon T."/>
            <person name="Vanneste K."/>
            <person name="Amirebrahimi M."/>
            <person name="Brakel J."/>
            <person name="Bostroem C."/>
            <person name="Chovatia M."/>
            <person name="Grimwood J."/>
            <person name="Jenkins J.W."/>
            <person name="Jueterbock A."/>
            <person name="Mraz A."/>
            <person name="Stam W.T."/>
            <person name="Tice H."/>
            <person name="Bornberg-Bauer E."/>
            <person name="Green P.J."/>
            <person name="Pearson G.A."/>
            <person name="Procaccini G."/>
            <person name="Duarte C.M."/>
            <person name="Schmutz J."/>
            <person name="Reusch T.B.H."/>
            <person name="Van de Peer Y."/>
        </authorList>
    </citation>
    <scope>NUCLEOTIDE SEQUENCE [LARGE SCALE GENOMIC DNA]</scope>
    <source>
        <strain evidence="8">cv. Finnish</strain>
    </source>
</reference>
<feature type="coiled-coil region" evidence="2">
    <location>
        <begin position="154"/>
        <end position="185"/>
    </location>
</feature>
<evidence type="ECO:0000313" key="8">
    <source>
        <dbReference type="Proteomes" id="UP000036987"/>
    </source>
</evidence>
<gene>
    <name evidence="7" type="ORF">ZOSMA_41G01000</name>
</gene>
<proteinExistence type="inferred from homology"/>
<dbReference type="EMBL" id="LFYR01001258">
    <property type="protein sequence ID" value="KMZ63256.1"/>
    <property type="molecule type" value="Genomic_DNA"/>
</dbReference>
<feature type="domain" description="Remorin C-terminal" evidence="5">
    <location>
        <begin position="119"/>
        <end position="223"/>
    </location>
</feature>
<name>A0A0K9P2I2_ZOSMR</name>
<dbReference type="Pfam" id="PF03763">
    <property type="entry name" value="Remorin_C"/>
    <property type="match status" value="1"/>
</dbReference>
<accession>A0A0K9P2I2</accession>
<keyword evidence="2" id="KW-0175">Coiled coil</keyword>
<evidence type="ECO:0000259" key="6">
    <source>
        <dbReference type="Pfam" id="PF03766"/>
    </source>
</evidence>
<evidence type="ECO:0000256" key="2">
    <source>
        <dbReference type="SAM" id="Coils"/>
    </source>
</evidence>
<feature type="compositionally biased region" description="Basic and acidic residues" evidence="3">
    <location>
        <begin position="58"/>
        <end position="80"/>
    </location>
</feature>
<dbReference type="Pfam" id="PF03766">
    <property type="entry name" value="Remorin_N"/>
    <property type="match status" value="1"/>
</dbReference>
<evidence type="ECO:0000259" key="5">
    <source>
        <dbReference type="Pfam" id="PF03763"/>
    </source>
</evidence>
<dbReference type="Proteomes" id="UP000036987">
    <property type="component" value="Unassembled WGS sequence"/>
</dbReference>
<evidence type="ECO:0000313" key="7">
    <source>
        <dbReference type="EMBL" id="KMZ63256.1"/>
    </source>
</evidence>
<feature type="signal peptide" evidence="4">
    <location>
        <begin position="1"/>
        <end position="17"/>
    </location>
</feature>
<dbReference type="InterPro" id="IPR005518">
    <property type="entry name" value="Remorin_N"/>
</dbReference>
<evidence type="ECO:0000256" key="1">
    <source>
        <dbReference type="ARBA" id="ARBA00005711"/>
    </source>
</evidence>
<dbReference type="OrthoDB" id="684343at2759"/>
<evidence type="ECO:0000256" key="3">
    <source>
        <dbReference type="SAM" id="MobiDB-lite"/>
    </source>
</evidence>
<feature type="region of interest" description="Disordered" evidence="3">
    <location>
        <begin position="19"/>
        <end position="113"/>
    </location>
</feature>
<keyword evidence="4" id="KW-0732">Signal</keyword>
<sequence length="231" mass="26283">MWMWLVYVLLFKPLRLQEQGNKKTSPQAKMGEGEDKKEPVQAPVKTPDPVPATTKVPETVEKVEEKVVVPHPAPEDKPDNSKALVVAEKFDEPKKDEKKKHVDGSSHRDAALERVETEKRLSLVKAWEDNEKTKIENKSIKEVSTICSWENTKKSDLEAKLNKVEEDLEKKKAEYAEKMKNKIAMIHKEAAEKKTMVEAKRGEAVVKVDESAAKYRISGLEPKKSCFCFRG</sequence>
<evidence type="ECO:0000256" key="4">
    <source>
        <dbReference type="SAM" id="SignalP"/>
    </source>
</evidence>
<dbReference type="OMA" id="MAWHEAM"/>
<feature type="compositionally biased region" description="Basic and acidic residues" evidence="3">
    <location>
        <begin position="88"/>
        <end position="113"/>
    </location>
</feature>
<keyword evidence="8" id="KW-1185">Reference proteome</keyword>
<dbReference type="STRING" id="29655.A0A0K9P2I2"/>
<protein>
    <submittedName>
        <fullName evidence="7">Remorin</fullName>
    </submittedName>
</protein>
<feature type="domain" description="Remorin N-terminal" evidence="6">
    <location>
        <begin position="63"/>
        <end position="115"/>
    </location>
</feature>
<comment type="similarity">
    <text evidence="1">Belongs to the remorin family.</text>
</comment>
<comment type="caution">
    <text evidence="7">The sequence shown here is derived from an EMBL/GenBank/DDBJ whole genome shotgun (WGS) entry which is preliminary data.</text>
</comment>
<dbReference type="InterPro" id="IPR005516">
    <property type="entry name" value="Remorin_C"/>
</dbReference>
<dbReference type="PANTHER" id="PTHR31775">
    <property type="entry name" value="OS02G0117200 PROTEIN"/>
    <property type="match status" value="1"/>
</dbReference>
<organism evidence="7 8">
    <name type="scientific">Zostera marina</name>
    <name type="common">Eelgrass</name>
    <dbReference type="NCBI Taxonomy" id="29655"/>
    <lineage>
        <taxon>Eukaryota</taxon>
        <taxon>Viridiplantae</taxon>
        <taxon>Streptophyta</taxon>
        <taxon>Embryophyta</taxon>
        <taxon>Tracheophyta</taxon>
        <taxon>Spermatophyta</taxon>
        <taxon>Magnoliopsida</taxon>
        <taxon>Liliopsida</taxon>
        <taxon>Zosteraceae</taxon>
        <taxon>Zostera</taxon>
    </lineage>
</organism>
<dbReference type="PANTHER" id="PTHR31775:SF5">
    <property type="entry name" value="REMORIN 1.4"/>
    <property type="match status" value="1"/>
</dbReference>
<feature type="chain" id="PRO_5005527357" evidence="4">
    <location>
        <begin position="18"/>
        <end position="231"/>
    </location>
</feature>
<dbReference type="AlphaFoldDB" id="A0A0K9P2I2"/>